<dbReference type="PANTHER" id="PTHR32401">
    <property type="entry name" value="CONCANAVALIN A-LIKE LECTIN FAMILY PROTEIN"/>
    <property type="match status" value="1"/>
</dbReference>
<dbReference type="InterPro" id="IPR050258">
    <property type="entry name" value="Leguminous_Lectin"/>
</dbReference>
<keyword evidence="3" id="KW-1185">Reference proteome</keyword>
<sequence>MRSNFTPKRLALLGALLGSSLLASAQTKARSAALAPSCFTQLSTQSFNRLGSATGSGNCTQLTPNQSELLGTAWHQTPLDLTKPFDLTFTVTQSGGADGMMFILQNDGNNVATNALGGELGYYNTYAPHNLFQQSLAIEFDIYNNGSTEADQNNSHIALVKNRSYTPVKGPFNISPLLGNGAASTVRLTWDPAITAFSMYRNGSLLFTHTEDIRNTIFGGNPTVYFGFTGATGGISATQSFCAVSLTVGQKLASIAYANAPYCVSTGVVTPTITGLQGGTFSSTPGLAIDPATGAIDLAASQSGNYVVTYSVSNGQCVDHSTFTLGVRPSSAFVTPIGNRQFCAGTLSSEIAFPGSGSLTYAWTNNNTNIGLAASGTGAIPSFMPQAIDDTTVSALIGVQASGGTGCSFKKEVFRISVNPTPVITGPNVQIFECAGSTTSPVVFQSNLPGTTFTWTNSSTTNGLAASGTGNLPAFKAVNELDYMDYATITVTPSLGGCSGAPLSGYAYISPAAGTISYGASSFCRTGTATVTRTASNNGSFYSYPGGLSLNSATGTVNLAASQPGTYTVEYYLNAYDYYCDGYASTTITIRPQAAVDAPNNPVYCSGTATQPIVFTGSASSYTWTNDNPSIGLALSGTGNIPSFNTVNNGATAQYANIRVTPIGTGGSCPGKTRLFRITVNPCGPVTIHGDTEGDGNTARIAPAMTLSPNPAQGNVRLQYSGAATQLTVQVLDASGVPVLSPISFSGNNVTIGTALLRPGSYQVVLTDRRTGAQSRRTLVKL</sequence>
<dbReference type="InterPro" id="IPR056573">
    <property type="entry name" value="Lectin_L-type_dom"/>
</dbReference>
<dbReference type="CDD" id="cd01951">
    <property type="entry name" value="lectin_L-type"/>
    <property type="match status" value="1"/>
</dbReference>
<feature type="chain" id="PRO_5047241617" description="T9SS type A sorting domain-containing protein" evidence="1">
    <location>
        <begin position="26"/>
        <end position="782"/>
    </location>
</feature>
<organism evidence="2 3">
    <name type="scientific">Flaviaesturariibacter amylovorans</name>
    <dbReference type="NCBI Taxonomy" id="1084520"/>
    <lineage>
        <taxon>Bacteria</taxon>
        <taxon>Pseudomonadati</taxon>
        <taxon>Bacteroidota</taxon>
        <taxon>Chitinophagia</taxon>
        <taxon>Chitinophagales</taxon>
        <taxon>Chitinophagaceae</taxon>
        <taxon>Flaviaestuariibacter</taxon>
    </lineage>
</organism>
<comment type="caution">
    <text evidence="2">The sequence shown here is derived from an EMBL/GenBank/DDBJ whole genome shotgun (WGS) entry which is preliminary data.</text>
</comment>
<dbReference type="Pfam" id="PF18483">
    <property type="entry name" value="Lectin_L-type_dom"/>
    <property type="match status" value="1"/>
</dbReference>
<reference evidence="3" key="1">
    <citation type="journal article" date="2019" name="Int. J. Syst. Evol. Microbiol.">
        <title>The Global Catalogue of Microorganisms (GCM) 10K type strain sequencing project: providing services to taxonomists for standard genome sequencing and annotation.</title>
        <authorList>
            <consortium name="The Broad Institute Genomics Platform"/>
            <consortium name="The Broad Institute Genome Sequencing Center for Infectious Disease"/>
            <person name="Wu L."/>
            <person name="Ma J."/>
        </authorList>
    </citation>
    <scope>NUCLEOTIDE SEQUENCE [LARGE SCALE GENOMIC DNA]</scope>
    <source>
        <strain evidence="3">JCM 17919</strain>
    </source>
</reference>
<dbReference type="Gene3D" id="2.60.120.200">
    <property type="match status" value="1"/>
</dbReference>
<gene>
    <name evidence="2" type="ORF">GCM10023184_34780</name>
</gene>
<dbReference type="EMBL" id="BAABGY010000011">
    <property type="protein sequence ID" value="GAA4338386.1"/>
    <property type="molecule type" value="Genomic_DNA"/>
</dbReference>
<dbReference type="PANTHER" id="PTHR32401:SF48">
    <property type="entry name" value="LEGUME LECTIN DOMAIN-CONTAINING PROTEIN"/>
    <property type="match status" value="1"/>
</dbReference>
<evidence type="ECO:0008006" key="4">
    <source>
        <dbReference type="Google" id="ProtNLM"/>
    </source>
</evidence>
<name>A0ABP8HF64_9BACT</name>
<dbReference type="RefSeq" id="WP_345257077.1">
    <property type="nucleotide sequence ID" value="NZ_BAABGY010000011.1"/>
</dbReference>
<accession>A0ABP8HF64</accession>
<feature type="signal peptide" evidence="1">
    <location>
        <begin position="1"/>
        <end position="25"/>
    </location>
</feature>
<proteinExistence type="predicted"/>
<dbReference type="Proteomes" id="UP001501725">
    <property type="component" value="Unassembled WGS sequence"/>
</dbReference>
<protein>
    <recommendedName>
        <fullName evidence="4">T9SS type A sorting domain-containing protein</fullName>
    </recommendedName>
</protein>
<evidence type="ECO:0000313" key="2">
    <source>
        <dbReference type="EMBL" id="GAA4338386.1"/>
    </source>
</evidence>
<dbReference type="InterPro" id="IPR013320">
    <property type="entry name" value="ConA-like_dom_sf"/>
</dbReference>
<evidence type="ECO:0000313" key="3">
    <source>
        <dbReference type="Proteomes" id="UP001501725"/>
    </source>
</evidence>
<dbReference type="SUPFAM" id="SSF49899">
    <property type="entry name" value="Concanavalin A-like lectins/glucanases"/>
    <property type="match status" value="1"/>
</dbReference>
<keyword evidence="1" id="KW-0732">Signal</keyword>
<evidence type="ECO:0000256" key="1">
    <source>
        <dbReference type="SAM" id="SignalP"/>
    </source>
</evidence>